<proteinExistence type="inferred from homology"/>
<accession>A0AAW2V4U4</accession>
<name>A0AAW2V4U4_SESRA</name>
<dbReference type="EMBL" id="JACGWJ010000004">
    <property type="protein sequence ID" value="KAL0423675.1"/>
    <property type="molecule type" value="Genomic_DNA"/>
</dbReference>
<dbReference type="PANTHER" id="PTHR33209:SF1">
    <property type="entry name" value="PEPTIDASE S49 DOMAIN-CONTAINING PROTEIN"/>
    <property type="match status" value="1"/>
</dbReference>
<evidence type="ECO:0000256" key="4">
    <source>
        <dbReference type="ARBA" id="ARBA00022825"/>
    </source>
</evidence>
<evidence type="ECO:0000313" key="5">
    <source>
        <dbReference type="EMBL" id="KAL0423675.1"/>
    </source>
</evidence>
<protein>
    <submittedName>
        <fullName evidence="5">Serine protease SPPA, chloroplastic</fullName>
    </submittedName>
</protein>
<organism evidence="5">
    <name type="scientific">Sesamum radiatum</name>
    <name type="common">Black benniseed</name>
    <dbReference type="NCBI Taxonomy" id="300843"/>
    <lineage>
        <taxon>Eukaryota</taxon>
        <taxon>Viridiplantae</taxon>
        <taxon>Streptophyta</taxon>
        <taxon>Embryophyta</taxon>
        <taxon>Tracheophyta</taxon>
        <taxon>Spermatophyta</taxon>
        <taxon>Magnoliopsida</taxon>
        <taxon>eudicotyledons</taxon>
        <taxon>Gunneridae</taxon>
        <taxon>Pentapetalae</taxon>
        <taxon>asterids</taxon>
        <taxon>lamiids</taxon>
        <taxon>Lamiales</taxon>
        <taxon>Pedaliaceae</taxon>
        <taxon>Sesamum</taxon>
    </lineage>
</organism>
<dbReference type="AlphaFoldDB" id="A0AAW2V4U4"/>
<evidence type="ECO:0000256" key="2">
    <source>
        <dbReference type="ARBA" id="ARBA00022670"/>
    </source>
</evidence>
<reference evidence="5" key="1">
    <citation type="submission" date="2020-06" db="EMBL/GenBank/DDBJ databases">
        <authorList>
            <person name="Li T."/>
            <person name="Hu X."/>
            <person name="Zhang T."/>
            <person name="Song X."/>
            <person name="Zhang H."/>
            <person name="Dai N."/>
            <person name="Sheng W."/>
            <person name="Hou X."/>
            <person name="Wei L."/>
        </authorList>
    </citation>
    <scope>NUCLEOTIDE SEQUENCE</scope>
    <source>
        <strain evidence="5">G02</strain>
        <tissue evidence="5">Leaf</tissue>
    </source>
</reference>
<reference evidence="5" key="2">
    <citation type="journal article" date="2024" name="Plant">
        <title>Genomic evolution and insights into agronomic trait innovations of Sesamum species.</title>
        <authorList>
            <person name="Miao H."/>
            <person name="Wang L."/>
            <person name="Qu L."/>
            <person name="Liu H."/>
            <person name="Sun Y."/>
            <person name="Le M."/>
            <person name="Wang Q."/>
            <person name="Wei S."/>
            <person name="Zheng Y."/>
            <person name="Lin W."/>
            <person name="Duan Y."/>
            <person name="Cao H."/>
            <person name="Xiong S."/>
            <person name="Wang X."/>
            <person name="Wei L."/>
            <person name="Li C."/>
            <person name="Ma Q."/>
            <person name="Ju M."/>
            <person name="Zhao R."/>
            <person name="Li G."/>
            <person name="Mu C."/>
            <person name="Tian Q."/>
            <person name="Mei H."/>
            <person name="Zhang T."/>
            <person name="Gao T."/>
            <person name="Zhang H."/>
        </authorList>
    </citation>
    <scope>NUCLEOTIDE SEQUENCE</scope>
    <source>
        <strain evidence="5">G02</strain>
    </source>
</reference>
<keyword evidence="3" id="KW-0378">Hydrolase</keyword>
<comment type="caution">
    <text evidence="5">The sequence shown here is derived from an EMBL/GenBank/DDBJ whole genome shotgun (WGS) entry which is preliminary data.</text>
</comment>
<gene>
    <name evidence="5" type="ORF">Sradi_0902300</name>
</gene>
<keyword evidence="2 5" id="KW-0645">Protease</keyword>
<evidence type="ECO:0000256" key="3">
    <source>
        <dbReference type="ARBA" id="ARBA00022801"/>
    </source>
</evidence>
<sequence>MHVSFFQYAGKFIVGYVPACGEKEYYIGSACEELYAPPSAYFQLYGLTVQASFLGVCIYYRHSYLGSSETIQDVS</sequence>
<dbReference type="GO" id="GO:0008236">
    <property type="term" value="F:serine-type peptidase activity"/>
    <property type="evidence" value="ECO:0007669"/>
    <property type="project" value="UniProtKB-KW"/>
</dbReference>
<comment type="similarity">
    <text evidence="1">Belongs to the peptidase S49 family.</text>
</comment>
<dbReference type="GO" id="GO:0006508">
    <property type="term" value="P:proteolysis"/>
    <property type="evidence" value="ECO:0007669"/>
    <property type="project" value="UniProtKB-KW"/>
</dbReference>
<dbReference type="Gene3D" id="3.90.226.10">
    <property type="entry name" value="2-enoyl-CoA Hydratase, Chain A, domain 1"/>
    <property type="match status" value="1"/>
</dbReference>
<evidence type="ECO:0000256" key="1">
    <source>
        <dbReference type="ARBA" id="ARBA00008683"/>
    </source>
</evidence>
<keyword evidence="4" id="KW-0720">Serine protease</keyword>
<dbReference type="PANTHER" id="PTHR33209">
    <property type="entry name" value="PROTEASE 4"/>
    <property type="match status" value="1"/>
</dbReference>